<evidence type="ECO:0000256" key="8">
    <source>
        <dbReference type="ARBA" id="ARBA00022741"/>
    </source>
</evidence>
<dbReference type="PIRSF" id="PIRSF003167">
    <property type="entry name" value="STHK_NarX/NarQ"/>
    <property type="match status" value="1"/>
</dbReference>
<name>A0AA50Q635_9GAMM</name>
<dbReference type="GO" id="GO:0005886">
    <property type="term" value="C:plasma membrane"/>
    <property type="evidence" value="ECO:0007669"/>
    <property type="project" value="UniProtKB-SubCell"/>
</dbReference>
<dbReference type="Gene3D" id="3.30.565.10">
    <property type="entry name" value="Histidine kinase-like ATPase, C-terminal domain"/>
    <property type="match status" value="1"/>
</dbReference>
<dbReference type="EMBL" id="CP132914">
    <property type="protein sequence ID" value="WMB72430.1"/>
    <property type="molecule type" value="Genomic_DNA"/>
</dbReference>
<keyword evidence="3 14" id="KW-1003">Cell membrane</keyword>
<feature type="transmembrane region" description="Helical" evidence="16">
    <location>
        <begin position="153"/>
        <end position="173"/>
    </location>
</feature>
<evidence type="ECO:0000256" key="16">
    <source>
        <dbReference type="SAM" id="Phobius"/>
    </source>
</evidence>
<evidence type="ECO:0000256" key="15">
    <source>
        <dbReference type="SAM" id="Coils"/>
    </source>
</evidence>
<evidence type="ECO:0000256" key="1">
    <source>
        <dbReference type="ARBA" id="ARBA00000085"/>
    </source>
</evidence>
<keyword evidence="6 14" id="KW-0808">Transferase</keyword>
<dbReference type="Pfam" id="PF07730">
    <property type="entry name" value="HisKA_3"/>
    <property type="match status" value="1"/>
</dbReference>
<keyword evidence="7 16" id="KW-0812">Transmembrane</keyword>
<organism evidence="18">
    <name type="scientific">Shewanella oncorhynchi</name>
    <dbReference type="NCBI Taxonomy" id="2726434"/>
    <lineage>
        <taxon>Bacteria</taxon>
        <taxon>Pseudomonadati</taxon>
        <taxon>Pseudomonadota</taxon>
        <taxon>Gammaproteobacteria</taxon>
        <taxon>Alteromonadales</taxon>
        <taxon>Shewanellaceae</taxon>
        <taxon>Shewanella</taxon>
    </lineage>
</organism>
<dbReference type="EC" id="2.7.13.3" evidence="14"/>
<dbReference type="Gene3D" id="6.10.340.10">
    <property type="match status" value="1"/>
</dbReference>
<dbReference type="PANTHER" id="PTHR24421">
    <property type="entry name" value="NITRATE/NITRITE SENSOR PROTEIN NARX-RELATED"/>
    <property type="match status" value="1"/>
</dbReference>
<keyword evidence="8 14" id="KW-0547">Nucleotide-binding</keyword>
<sequence>MNSGLMKRGSLTSKILGLMLVLILLSSSLSTFAIINLSYSLGDAKAINASGSLRMQSYRLMFYANSGSDAAQDKITEFENTLYSGTLKPSESWFSPPEIAAQYQLVIDKWLVMKHYIEQENSRDYVASLKDFVDTIDLLVLEMEHYAAFKLRLLAASQILGLGVMLIIAFVAVRFTKKKVVIPLQKLMESANTISKGNFEIEMPETEYIELTALTHALQKTAKELATLYGNLESQVAEKTLALTRANNELAFLYDNLLTLNANKLDYKALKAALNQLKGYESLDYLRLIIQYPEQELEVIEADGGWPDMTQESTRFPLQFEQANLGYLELIADQTPNIALFNNFAIMLTRSIVIHNATEQRQQLALMEERGVIARELHDSLGQVLSFLKIQISLLRKNLDCSCRSPIVEAQLTEINEGVSTAYVQLRELLSTFRLTIKEPDLKSALEAMLEQLRTKTNIKITLDYKLAPQWLEAKQHIHILQITREATLNAIKHAEASLINIHCYKDDEGMVNIDVCDNGIGIGHLKERDQHFGIGIMHERASKLSGKVVFSDNDLKRFKPAMATTTEQGCNAQDDALKPNSPLNLVQHSKGSSGTRVTLIFPSQQEPSNG</sequence>
<dbReference type="InterPro" id="IPR050482">
    <property type="entry name" value="Sensor_HK_TwoCompSys"/>
</dbReference>
<keyword evidence="11 16" id="KW-1133">Transmembrane helix</keyword>
<dbReference type="NCBIfam" id="NF008184">
    <property type="entry name" value="PRK10935.1"/>
    <property type="match status" value="1"/>
</dbReference>
<dbReference type="GO" id="GO:0000155">
    <property type="term" value="F:phosphorelay sensor kinase activity"/>
    <property type="evidence" value="ECO:0007669"/>
    <property type="project" value="UniProtKB-UniRule"/>
</dbReference>
<keyword evidence="12 14" id="KW-0902">Two-component regulatory system</keyword>
<feature type="domain" description="HAMP" evidence="17">
    <location>
        <begin position="178"/>
        <end position="230"/>
    </location>
</feature>
<dbReference type="GeneID" id="301341262"/>
<dbReference type="InterPro" id="IPR042295">
    <property type="entry name" value="NarX-like_N_sf"/>
</dbReference>
<keyword evidence="9 14" id="KW-0418">Kinase</keyword>
<dbReference type="InterPro" id="IPR016380">
    <property type="entry name" value="Sig_transdc_His_kin_NarX/NarQ"/>
</dbReference>
<dbReference type="PROSITE" id="PS50885">
    <property type="entry name" value="HAMP"/>
    <property type="match status" value="1"/>
</dbReference>
<evidence type="ECO:0000256" key="7">
    <source>
        <dbReference type="ARBA" id="ARBA00022692"/>
    </source>
</evidence>
<dbReference type="CDD" id="cd22899">
    <property type="entry name" value="NarQ_sensor"/>
    <property type="match status" value="1"/>
</dbReference>
<dbReference type="InterPro" id="IPR003660">
    <property type="entry name" value="HAMP_dom"/>
</dbReference>
<dbReference type="InterPro" id="IPR036890">
    <property type="entry name" value="HATPase_C_sf"/>
</dbReference>
<dbReference type="Gene3D" id="1.20.5.1930">
    <property type="match status" value="1"/>
</dbReference>
<comment type="subcellular location">
    <subcellularLocation>
        <location evidence="2">Cell inner membrane</location>
        <topology evidence="2">Multi-pass membrane protein</topology>
    </subcellularLocation>
</comment>
<gene>
    <name evidence="18" type="primary">narQ</name>
    <name evidence="18" type="ORF">RA178_18725</name>
</gene>
<dbReference type="AlphaFoldDB" id="A0AA50Q635"/>
<dbReference type="Proteomes" id="UP001236800">
    <property type="component" value="Chromosome"/>
</dbReference>
<keyword evidence="13 14" id="KW-0472">Membrane</keyword>
<evidence type="ECO:0000256" key="9">
    <source>
        <dbReference type="ARBA" id="ARBA00022777"/>
    </source>
</evidence>
<dbReference type="CDD" id="cd06225">
    <property type="entry name" value="HAMP"/>
    <property type="match status" value="1"/>
</dbReference>
<evidence type="ECO:0000259" key="17">
    <source>
        <dbReference type="PROSITE" id="PS50885"/>
    </source>
</evidence>
<evidence type="ECO:0000256" key="14">
    <source>
        <dbReference type="PIRNR" id="PIRNR003167"/>
    </source>
</evidence>
<evidence type="ECO:0000256" key="3">
    <source>
        <dbReference type="ARBA" id="ARBA00022475"/>
    </source>
</evidence>
<dbReference type="InterPro" id="IPR029095">
    <property type="entry name" value="NarX-like_N"/>
</dbReference>
<keyword evidence="15" id="KW-0175">Coiled coil</keyword>
<keyword evidence="10 14" id="KW-0067">ATP-binding</keyword>
<dbReference type="Pfam" id="PF13675">
    <property type="entry name" value="PilJ"/>
    <property type="match status" value="1"/>
</dbReference>
<proteinExistence type="predicted"/>
<evidence type="ECO:0000256" key="13">
    <source>
        <dbReference type="ARBA" id="ARBA00023136"/>
    </source>
</evidence>
<dbReference type="PANTHER" id="PTHR24421:SF10">
    <property type="entry name" value="NITRATE_NITRITE SENSOR PROTEIN NARQ"/>
    <property type="match status" value="1"/>
</dbReference>
<dbReference type="SUPFAM" id="SSF55874">
    <property type="entry name" value="ATPase domain of HSP90 chaperone/DNA topoisomerase II/histidine kinase"/>
    <property type="match status" value="1"/>
</dbReference>
<comment type="catalytic activity">
    <reaction evidence="1 14">
        <text>ATP + protein L-histidine = ADP + protein N-phospho-L-histidine.</text>
        <dbReference type="EC" id="2.7.13.3"/>
    </reaction>
</comment>
<dbReference type="GO" id="GO:0046983">
    <property type="term" value="F:protein dimerization activity"/>
    <property type="evidence" value="ECO:0007669"/>
    <property type="project" value="UniProtKB-UniRule"/>
</dbReference>
<reference evidence="18" key="1">
    <citation type="submission" date="2023-08" db="EMBL/GenBank/DDBJ databases">
        <title>Complete genome sequence of Shewanella oncorhynchi Z-P2, a siderophore putrebactin-producing bacterium.</title>
        <authorList>
            <person name="Zhang Y."/>
        </authorList>
    </citation>
    <scope>NUCLEOTIDE SEQUENCE</scope>
    <source>
        <strain evidence="18">Z-P2</strain>
    </source>
</reference>
<accession>A0AA50Q635</accession>
<evidence type="ECO:0000256" key="5">
    <source>
        <dbReference type="ARBA" id="ARBA00022553"/>
    </source>
</evidence>
<keyword evidence="4 14" id="KW-0997">Cell inner membrane</keyword>
<protein>
    <recommendedName>
        <fullName evidence="14">Sensor protein</fullName>
        <ecNumber evidence="14">2.7.13.3</ecNumber>
    </recommendedName>
</protein>
<dbReference type="RefSeq" id="WP_198571931.1">
    <property type="nucleotide sequence ID" value="NZ_CP132914.1"/>
</dbReference>
<dbReference type="Gene3D" id="1.20.120.960">
    <property type="entry name" value="Histidine kinase NarX, sensor domain"/>
    <property type="match status" value="1"/>
</dbReference>
<evidence type="ECO:0000256" key="10">
    <source>
        <dbReference type="ARBA" id="ARBA00022840"/>
    </source>
</evidence>
<dbReference type="GO" id="GO:0005524">
    <property type="term" value="F:ATP binding"/>
    <property type="evidence" value="ECO:0007669"/>
    <property type="project" value="UniProtKB-UniRule"/>
</dbReference>
<evidence type="ECO:0000256" key="12">
    <source>
        <dbReference type="ARBA" id="ARBA00023012"/>
    </source>
</evidence>
<evidence type="ECO:0000256" key="2">
    <source>
        <dbReference type="ARBA" id="ARBA00004429"/>
    </source>
</evidence>
<evidence type="ECO:0000256" key="11">
    <source>
        <dbReference type="ARBA" id="ARBA00022989"/>
    </source>
</evidence>
<dbReference type="InterPro" id="IPR011712">
    <property type="entry name" value="Sig_transdc_His_kin_sub3_dim/P"/>
</dbReference>
<keyword evidence="5" id="KW-0597">Phosphoprotein</keyword>
<evidence type="ECO:0000256" key="6">
    <source>
        <dbReference type="ARBA" id="ARBA00022679"/>
    </source>
</evidence>
<evidence type="ECO:0000256" key="4">
    <source>
        <dbReference type="ARBA" id="ARBA00022519"/>
    </source>
</evidence>
<dbReference type="KEGG" id="sog:RA178_18725"/>
<feature type="coiled-coil region" evidence="15">
    <location>
        <begin position="229"/>
        <end position="263"/>
    </location>
</feature>
<evidence type="ECO:0000313" key="18">
    <source>
        <dbReference type="EMBL" id="WMB72430.1"/>
    </source>
</evidence>
<dbReference type="CDD" id="cd16917">
    <property type="entry name" value="HATPase_UhpB-NarQ-NarX-like"/>
    <property type="match status" value="1"/>
</dbReference>